<proteinExistence type="predicted"/>
<dbReference type="OrthoDB" id="2285155at2759"/>
<dbReference type="AlphaFoldDB" id="A0A077WBZ1"/>
<sequence>MQDITPTTKPKTEKVDLAIRSIDNQFDLFTGEDKPMSATTKTIDDTVEKNKDRRVTTLQVIEEKLPHRQVIDNFEALTALWHGEKLVIHGTRKVGGHFFHYQAASVSFPLAATSFHEFARLLMVVISLKIALDSNIATNLKRHIMYSQKLMSAITKCKLELNLKQGNRSPLRVPEKDDSIEYDQKKIAEILKNLGDEEE</sequence>
<dbReference type="EMBL" id="LK023313">
    <property type="protein sequence ID" value="CDS03688.1"/>
    <property type="molecule type" value="Genomic_DNA"/>
</dbReference>
<organism evidence="1">
    <name type="scientific">Lichtheimia ramosa</name>
    <dbReference type="NCBI Taxonomy" id="688394"/>
    <lineage>
        <taxon>Eukaryota</taxon>
        <taxon>Fungi</taxon>
        <taxon>Fungi incertae sedis</taxon>
        <taxon>Mucoromycota</taxon>
        <taxon>Mucoromycotina</taxon>
        <taxon>Mucoromycetes</taxon>
        <taxon>Mucorales</taxon>
        <taxon>Lichtheimiaceae</taxon>
        <taxon>Lichtheimia</taxon>
    </lineage>
</organism>
<reference evidence="1" key="1">
    <citation type="journal article" date="2014" name="Genome Announc.">
        <title>De novo whole-genome sequence and genome annotation of Lichtheimia ramosa.</title>
        <authorList>
            <person name="Linde J."/>
            <person name="Schwartze V."/>
            <person name="Binder U."/>
            <person name="Lass-Florl C."/>
            <person name="Voigt K."/>
            <person name="Horn F."/>
        </authorList>
    </citation>
    <scope>NUCLEOTIDE SEQUENCE</scope>
    <source>
        <strain evidence="1">JMRC FSU:6197</strain>
    </source>
</reference>
<evidence type="ECO:0000313" key="1">
    <source>
        <dbReference type="EMBL" id="CDS03688.1"/>
    </source>
</evidence>
<name>A0A077WBZ1_9FUNG</name>
<gene>
    <name evidence="1" type="ORF">LRAMOSA01089</name>
</gene>
<accession>A0A077WBZ1</accession>
<protein>
    <submittedName>
        <fullName evidence="1">Uncharacterized protein</fullName>
    </submittedName>
</protein>